<evidence type="ECO:0000313" key="1">
    <source>
        <dbReference type="EMBL" id="EEG31652.1"/>
    </source>
</evidence>
<reference evidence="1 2" key="1">
    <citation type="submission" date="2009-01" db="EMBL/GenBank/DDBJ databases">
        <authorList>
            <person name="Fulton L."/>
            <person name="Clifton S."/>
            <person name="Fulton B."/>
            <person name="Xu J."/>
            <person name="Minx P."/>
            <person name="Pepin K.H."/>
            <person name="Johnson M."/>
            <person name="Bhonagiri V."/>
            <person name="Nash W.E."/>
            <person name="Mardis E.R."/>
            <person name="Wilson R.K."/>
        </authorList>
    </citation>
    <scope>NUCLEOTIDE SEQUENCE [LARGE SCALE GENOMIC DNA]</scope>
    <source>
        <strain evidence="1 2">DSM 5476</strain>
    </source>
</reference>
<protein>
    <submittedName>
        <fullName evidence="1">Uncharacterized protein</fullName>
    </submittedName>
</protein>
<accession>C0EA33</accession>
<gene>
    <name evidence="1" type="ORF">CLOSTMETH_00687</name>
</gene>
<dbReference type="InterPro" id="IPR017853">
    <property type="entry name" value="GH"/>
</dbReference>
<organism evidence="1 2">
    <name type="scientific">[Clostridium] methylpentosum DSM 5476</name>
    <dbReference type="NCBI Taxonomy" id="537013"/>
    <lineage>
        <taxon>Bacteria</taxon>
        <taxon>Bacillati</taxon>
        <taxon>Bacillota</taxon>
        <taxon>Clostridia</taxon>
        <taxon>Eubacteriales</taxon>
        <taxon>Oscillospiraceae</taxon>
        <taxon>Oscillospiraceae incertae sedis</taxon>
    </lineage>
</organism>
<name>C0EA33_9FIRM</name>
<reference evidence="1 2" key="2">
    <citation type="submission" date="2009-02" db="EMBL/GenBank/DDBJ databases">
        <title>Draft genome sequence of Clostridium methylpentosum (DSM 5476).</title>
        <authorList>
            <person name="Sudarsanam P."/>
            <person name="Ley R."/>
            <person name="Guruge J."/>
            <person name="Turnbaugh P.J."/>
            <person name="Mahowald M."/>
            <person name="Liep D."/>
            <person name="Gordon J."/>
        </authorList>
    </citation>
    <scope>NUCLEOTIDE SEQUENCE [LARGE SCALE GENOMIC DNA]</scope>
    <source>
        <strain evidence="1 2">DSM 5476</strain>
    </source>
</reference>
<dbReference type="STRING" id="537013.CLOSTMETH_00687"/>
<proteinExistence type="predicted"/>
<evidence type="ECO:0000313" key="2">
    <source>
        <dbReference type="Proteomes" id="UP000003340"/>
    </source>
</evidence>
<keyword evidence="2" id="KW-1185">Reference proteome</keyword>
<dbReference type="Proteomes" id="UP000003340">
    <property type="component" value="Unassembled WGS sequence"/>
</dbReference>
<sequence>MNSLSTHDTERAITVLAGLSCQGKDRGWQSHHHLNFEQYRHGVELLKAAMALQYFLPGLPCIYYGDEAGLQGYKDPFNRGCYPWGCENRELIDYVCLLGKLRLASPALGEGALEFLDSEEGLIALKRKDYTGETIAIINYTNVSHNFSHNLKGYNCLYRPQQSHQLEIGPYGLAVYIRKNENNE</sequence>
<dbReference type="EMBL" id="ACEC01000026">
    <property type="protein sequence ID" value="EEG31652.1"/>
    <property type="molecule type" value="Genomic_DNA"/>
</dbReference>
<dbReference type="HOGENOM" id="CLU_1465802_0_0_9"/>
<dbReference type="AlphaFoldDB" id="C0EA33"/>
<dbReference type="SUPFAM" id="SSF51445">
    <property type="entry name" value="(Trans)glycosidases"/>
    <property type="match status" value="1"/>
</dbReference>
<dbReference type="Gene3D" id="3.20.20.80">
    <property type="entry name" value="Glycosidases"/>
    <property type="match status" value="1"/>
</dbReference>
<dbReference type="PANTHER" id="PTHR10357">
    <property type="entry name" value="ALPHA-AMYLASE FAMILY MEMBER"/>
    <property type="match status" value="1"/>
</dbReference>
<dbReference type="eggNOG" id="COG0366">
    <property type="taxonomic scope" value="Bacteria"/>
</dbReference>
<comment type="caution">
    <text evidence="1">The sequence shown here is derived from an EMBL/GenBank/DDBJ whole genome shotgun (WGS) entry which is preliminary data.</text>
</comment>